<feature type="compositionally biased region" description="Low complexity" evidence="1">
    <location>
        <begin position="84"/>
        <end position="97"/>
    </location>
</feature>
<reference evidence="2" key="1">
    <citation type="submission" date="2021-03" db="EMBL/GenBank/DDBJ databases">
        <title>Whole genome shotgun sequence of Actinoplanes consettensis NBRC 14913.</title>
        <authorList>
            <person name="Komaki H."/>
            <person name="Tamura T."/>
        </authorList>
    </citation>
    <scope>NUCLEOTIDE SEQUENCE</scope>
    <source>
        <strain evidence="2">NBRC 14913</strain>
    </source>
</reference>
<feature type="region of interest" description="Disordered" evidence="1">
    <location>
        <begin position="70"/>
        <end position="117"/>
    </location>
</feature>
<dbReference type="Proteomes" id="UP000680865">
    <property type="component" value="Unassembled WGS sequence"/>
</dbReference>
<protein>
    <submittedName>
        <fullName evidence="2">Uncharacterized protein</fullName>
    </submittedName>
</protein>
<accession>A0A919SEE5</accession>
<comment type="caution">
    <text evidence="2">The sequence shown here is derived from an EMBL/GenBank/DDBJ whole genome shotgun (WGS) entry which is preliminary data.</text>
</comment>
<dbReference type="EMBL" id="BOQP01000008">
    <property type="protein sequence ID" value="GIM70311.1"/>
    <property type="molecule type" value="Genomic_DNA"/>
</dbReference>
<sequence>MYGIPAEIHPPRECRSLPTCGQSKIISVGDRVLQTERRDRMRGSIEMLLSSPGNKAPIDRTGFLEVRQALPRLLPTDLPPEPQQTPTQRRQTDTRPLPRQPPIRADRFLGDRFSSHS</sequence>
<evidence type="ECO:0000313" key="3">
    <source>
        <dbReference type="Proteomes" id="UP000680865"/>
    </source>
</evidence>
<proteinExistence type="predicted"/>
<feature type="compositionally biased region" description="Basic and acidic residues" evidence="1">
    <location>
        <begin position="104"/>
        <end position="117"/>
    </location>
</feature>
<evidence type="ECO:0000256" key="1">
    <source>
        <dbReference type="SAM" id="MobiDB-lite"/>
    </source>
</evidence>
<dbReference type="AlphaFoldDB" id="A0A919SEE5"/>
<name>A0A919SEE5_9ACTN</name>
<keyword evidence="3" id="KW-1185">Reference proteome</keyword>
<evidence type="ECO:0000313" key="2">
    <source>
        <dbReference type="EMBL" id="GIM70311.1"/>
    </source>
</evidence>
<gene>
    <name evidence="2" type="ORF">Aco04nite_19590</name>
</gene>
<organism evidence="2 3">
    <name type="scientific">Winogradskya consettensis</name>
    <dbReference type="NCBI Taxonomy" id="113560"/>
    <lineage>
        <taxon>Bacteria</taxon>
        <taxon>Bacillati</taxon>
        <taxon>Actinomycetota</taxon>
        <taxon>Actinomycetes</taxon>
        <taxon>Micromonosporales</taxon>
        <taxon>Micromonosporaceae</taxon>
        <taxon>Winogradskya</taxon>
    </lineage>
</organism>